<dbReference type="GO" id="GO:0016810">
    <property type="term" value="F:hydrolase activity, acting on carbon-nitrogen (but not peptide) bonds"/>
    <property type="evidence" value="ECO:0007669"/>
    <property type="project" value="InterPro"/>
</dbReference>
<dbReference type="InterPro" id="IPR011059">
    <property type="entry name" value="Metal-dep_hydrolase_composite"/>
</dbReference>
<proteinExistence type="predicted"/>
<dbReference type="SUPFAM" id="SSF51338">
    <property type="entry name" value="Composite domain of metallo-dependent hydrolases"/>
    <property type="match status" value="1"/>
</dbReference>
<evidence type="ECO:0000313" key="1">
    <source>
        <dbReference type="EMBL" id="GAG17019.1"/>
    </source>
</evidence>
<feature type="non-terminal residue" evidence="1">
    <location>
        <position position="1"/>
    </location>
</feature>
<organism evidence="1">
    <name type="scientific">marine sediment metagenome</name>
    <dbReference type="NCBI Taxonomy" id="412755"/>
    <lineage>
        <taxon>unclassified sequences</taxon>
        <taxon>metagenomes</taxon>
        <taxon>ecological metagenomes</taxon>
    </lineage>
</organism>
<name>X0VFK1_9ZZZZ</name>
<accession>X0VFK1</accession>
<dbReference type="EMBL" id="BARS01033974">
    <property type="protein sequence ID" value="GAG17019.1"/>
    <property type="molecule type" value="Genomic_DNA"/>
</dbReference>
<gene>
    <name evidence="1" type="ORF">S01H1_52554</name>
</gene>
<protein>
    <submittedName>
        <fullName evidence="1">Uncharacterized protein</fullName>
    </submittedName>
</protein>
<reference evidence="1" key="1">
    <citation type="journal article" date="2014" name="Front. Microbiol.">
        <title>High frequency of phylogenetically diverse reductive dehalogenase-homologous genes in deep subseafloor sedimentary metagenomes.</title>
        <authorList>
            <person name="Kawai M."/>
            <person name="Futagami T."/>
            <person name="Toyoda A."/>
            <person name="Takaki Y."/>
            <person name="Nishi S."/>
            <person name="Hori S."/>
            <person name="Arai W."/>
            <person name="Tsubouchi T."/>
            <person name="Morono Y."/>
            <person name="Uchiyama I."/>
            <person name="Ito T."/>
            <person name="Fujiyama A."/>
            <person name="Inagaki F."/>
            <person name="Takami H."/>
        </authorList>
    </citation>
    <scope>NUCLEOTIDE SEQUENCE</scope>
    <source>
        <strain evidence="1">Expedition CK06-06</strain>
    </source>
</reference>
<comment type="caution">
    <text evidence="1">The sequence shown here is derived from an EMBL/GenBank/DDBJ whole genome shotgun (WGS) entry which is preliminary data.</text>
</comment>
<sequence>YPEGIPYVLVNGVLTIENGEHTGALAGKVLRKTDL</sequence>
<dbReference type="AlphaFoldDB" id="X0VFK1"/>